<proteinExistence type="predicted"/>
<dbReference type="InterPro" id="IPR050834">
    <property type="entry name" value="Glycosyltransf_2"/>
</dbReference>
<reference evidence="2 3" key="1">
    <citation type="submission" date="2017-06" db="EMBL/GenBank/DDBJ databases">
        <title>Genome Sequencing of the methanotroph Methylovulum psychrotolerants str. HV10-M2 isolated from a high-altitude environment.</title>
        <authorList>
            <person name="Mateos-Rivera A."/>
        </authorList>
    </citation>
    <scope>NUCLEOTIDE SEQUENCE [LARGE SCALE GENOMIC DNA]</scope>
    <source>
        <strain evidence="2 3">HV10_M2</strain>
    </source>
</reference>
<gene>
    <name evidence="2" type="ORF">CEK71_05855</name>
</gene>
<dbReference type="SUPFAM" id="SSF53448">
    <property type="entry name" value="Nucleotide-diphospho-sugar transferases"/>
    <property type="match status" value="1"/>
</dbReference>
<dbReference type="InterPro" id="IPR001173">
    <property type="entry name" value="Glyco_trans_2-like"/>
</dbReference>
<dbReference type="KEGG" id="mpsy:CEK71_05855"/>
<name>A0A1Z4BWJ6_9GAMM</name>
<dbReference type="PANTHER" id="PTHR43685:SF2">
    <property type="entry name" value="GLYCOSYLTRANSFERASE 2-LIKE DOMAIN-CONTAINING PROTEIN"/>
    <property type="match status" value="1"/>
</dbReference>
<organism evidence="2 3">
    <name type="scientific">Methylovulum psychrotolerans</name>
    <dbReference type="NCBI Taxonomy" id="1704499"/>
    <lineage>
        <taxon>Bacteria</taxon>
        <taxon>Pseudomonadati</taxon>
        <taxon>Pseudomonadota</taxon>
        <taxon>Gammaproteobacteria</taxon>
        <taxon>Methylococcales</taxon>
        <taxon>Methylococcaceae</taxon>
        <taxon>Methylovulum</taxon>
    </lineage>
</organism>
<feature type="domain" description="Glycosyltransferase 2-like" evidence="1">
    <location>
        <begin position="22"/>
        <end position="124"/>
    </location>
</feature>
<evidence type="ECO:0000259" key="1">
    <source>
        <dbReference type="Pfam" id="PF00535"/>
    </source>
</evidence>
<protein>
    <recommendedName>
        <fullName evidence="1">Glycosyltransferase 2-like domain-containing protein</fullName>
    </recommendedName>
</protein>
<dbReference type="Gene3D" id="3.90.550.10">
    <property type="entry name" value="Spore Coat Polysaccharide Biosynthesis Protein SpsA, Chain A"/>
    <property type="match status" value="1"/>
</dbReference>
<dbReference type="AlphaFoldDB" id="A0A1Z4BWJ6"/>
<dbReference type="PANTHER" id="PTHR43685">
    <property type="entry name" value="GLYCOSYLTRANSFERASE"/>
    <property type="match status" value="1"/>
</dbReference>
<dbReference type="InterPro" id="IPR029044">
    <property type="entry name" value="Nucleotide-diphossugar_trans"/>
</dbReference>
<dbReference type="OrthoDB" id="9805612at2"/>
<dbReference type="RefSeq" id="WP_088618508.1">
    <property type="nucleotide sequence ID" value="NZ_CP022129.1"/>
</dbReference>
<keyword evidence="3" id="KW-1185">Reference proteome</keyword>
<dbReference type="Pfam" id="PF00535">
    <property type="entry name" value="Glycos_transf_2"/>
    <property type="match status" value="1"/>
</dbReference>
<evidence type="ECO:0000313" key="3">
    <source>
        <dbReference type="Proteomes" id="UP000197019"/>
    </source>
</evidence>
<sequence length="246" mass="27081">MSSVPLAEPASVSESESTPAVSVILIVRNGADFIADALRSIYLSDLQPLEILIIDGGSDDATVSIAQQFPKVRICPQISHGIPNAYNEGIAQAQGDFIAFISHDDEWMPHKLDRQLAGLQAHPQFAYSLGLVEHFLHSGSAVPEGFRQELLVAARPGWIMEALVARRELFMSVGGFDASFAVGEDSDWFARTLDAGFTPMMLPEVLVRKRVHDRNSSLLNPDINHLLLRALRRSIQRKRTGKAIDE</sequence>
<accession>A0A1Z4BWJ6</accession>
<dbReference type="Proteomes" id="UP000197019">
    <property type="component" value="Chromosome"/>
</dbReference>
<dbReference type="EMBL" id="CP022129">
    <property type="protein sequence ID" value="ASF45632.1"/>
    <property type="molecule type" value="Genomic_DNA"/>
</dbReference>
<evidence type="ECO:0000313" key="2">
    <source>
        <dbReference type="EMBL" id="ASF45632.1"/>
    </source>
</evidence>